<protein>
    <submittedName>
        <fullName evidence="2">Uncharacterized protein</fullName>
    </submittedName>
</protein>
<reference evidence="2" key="1">
    <citation type="journal article" date="2014" name="Int. J. Syst. Evol. Microbiol.">
        <title>Complete genome sequence of Corynebacterium casei LMG S-19264T (=DSM 44701T), isolated from a smear-ripened cheese.</title>
        <authorList>
            <consortium name="US DOE Joint Genome Institute (JGI-PGF)"/>
            <person name="Walter F."/>
            <person name="Albersmeier A."/>
            <person name="Kalinowski J."/>
            <person name="Ruckert C."/>
        </authorList>
    </citation>
    <scope>NUCLEOTIDE SEQUENCE</scope>
    <source>
        <strain evidence="2">VKM B-2347</strain>
    </source>
</reference>
<keyword evidence="1" id="KW-0812">Transmembrane</keyword>
<organism evidence="2 3">
    <name type="scientific">Hansschlegelia plantiphila</name>
    <dbReference type="NCBI Taxonomy" id="374655"/>
    <lineage>
        <taxon>Bacteria</taxon>
        <taxon>Pseudomonadati</taxon>
        <taxon>Pseudomonadota</taxon>
        <taxon>Alphaproteobacteria</taxon>
        <taxon>Hyphomicrobiales</taxon>
        <taxon>Methylopilaceae</taxon>
        <taxon>Hansschlegelia</taxon>
    </lineage>
</organism>
<dbReference type="EMBL" id="BSFI01000007">
    <property type="protein sequence ID" value="GLK67836.1"/>
    <property type="molecule type" value="Genomic_DNA"/>
</dbReference>
<reference evidence="2" key="2">
    <citation type="submission" date="2023-01" db="EMBL/GenBank/DDBJ databases">
        <authorList>
            <person name="Sun Q."/>
            <person name="Evtushenko L."/>
        </authorList>
    </citation>
    <scope>NUCLEOTIDE SEQUENCE</scope>
    <source>
        <strain evidence="2">VKM B-2347</strain>
    </source>
</reference>
<gene>
    <name evidence="2" type="ORF">GCM10008179_14740</name>
</gene>
<sequence length="83" mass="8729">MYRRLEEADMANPAITTGLVAIGMGLLFGALRATLRQVGQPHQAAQSERRLLTDLARDSVLCGGIVLAVIAAGESLAAFVLAH</sequence>
<keyword evidence="3" id="KW-1185">Reference proteome</keyword>
<evidence type="ECO:0000313" key="2">
    <source>
        <dbReference type="EMBL" id="GLK67836.1"/>
    </source>
</evidence>
<accession>A0A9W6J141</accession>
<keyword evidence="1" id="KW-1133">Transmembrane helix</keyword>
<evidence type="ECO:0000256" key="1">
    <source>
        <dbReference type="SAM" id="Phobius"/>
    </source>
</evidence>
<keyword evidence="1" id="KW-0472">Membrane</keyword>
<dbReference type="AlphaFoldDB" id="A0A9W6J141"/>
<feature type="transmembrane region" description="Helical" evidence="1">
    <location>
        <begin position="12"/>
        <end position="31"/>
    </location>
</feature>
<feature type="transmembrane region" description="Helical" evidence="1">
    <location>
        <begin position="59"/>
        <end position="82"/>
    </location>
</feature>
<comment type="caution">
    <text evidence="2">The sequence shown here is derived from an EMBL/GenBank/DDBJ whole genome shotgun (WGS) entry which is preliminary data.</text>
</comment>
<proteinExistence type="predicted"/>
<evidence type="ECO:0000313" key="3">
    <source>
        <dbReference type="Proteomes" id="UP001143372"/>
    </source>
</evidence>
<name>A0A9W6J141_9HYPH</name>
<dbReference type="Proteomes" id="UP001143372">
    <property type="component" value="Unassembled WGS sequence"/>
</dbReference>